<dbReference type="Proteomes" id="UP000326939">
    <property type="component" value="Chromosome 11"/>
</dbReference>
<reference evidence="2" key="1">
    <citation type="journal article" date="2019" name="Gigascience">
        <title>De novo genome assembly of the endangered Acer yangbiense, a plant species with extremely small populations endemic to Yunnan Province, China.</title>
        <authorList>
            <person name="Yang J."/>
            <person name="Wariss H.M."/>
            <person name="Tao L."/>
            <person name="Zhang R."/>
            <person name="Yun Q."/>
            <person name="Hollingsworth P."/>
            <person name="Dao Z."/>
            <person name="Luo G."/>
            <person name="Guo H."/>
            <person name="Ma Y."/>
            <person name="Sun W."/>
        </authorList>
    </citation>
    <scope>NUCLEOTIDE SEQUENCE [LARGE SCALE GENOMIC DNA]</scope>
    <source>
        <strain evidence="2">cv. br00</strain>
    </source>
</reference>
<keyword evidence="2" id="KW-1185">Reference proteome</keyword>
<name>A0A5N5KVW7_9ROSI</name>
<sequence>MHEVRKNFGLCLSLVPAWEGASDRNQMVKRFKALRMMGQKLGNCQKHADNEIIILLMMQPPFPSTPADQNWPHTLHLFLSLPPHKTNESYCFLYQEGPGKLRDDDQH</sequence>
<comment type="caution">
    <text evidence="1">The sequence shown here is derived from an EMBL/GenBank/DDBJ whole genome shotgun (WGS) entry which is preliminary data.</text>
</comment>
<dbReference type="EMBL" id="VDCV01000011">
    <property type="protein sequence ID" value="KAB5534557.1"/>
    <property type="molecule type" value="Genomic_DNA"/>
</dbReference>
<evidence type="ECO:0000313" key="1">
    <source>
        <dbReference type="EMBL" id="KAB5534557.1"/>
    </source>
</evidence>
<gene>
    <name evidence="1" type="ORF">DKX38_017643</name>
</gene>
<proteinExistence type="predicted"/>
<dbReference type="AlphaFoldDB" id="A0A5N5KVW7"/>
<accession>A0A5N5KVW7</accession>
<evidence type="ECO:0000313" key="2">
    <source>
        <dbReference type="Proteomes" id="UP000326939"/>
    </source>
</evidence>
<organism evidence="1 2">
    <name type="scientific">Salix brachista</name>
    <dbReference type="NCBI Taxonomy" id="2182728"/>
    <lineage>
        <taxon>Eukaryota</taxon>
        <taxon>Viridiplantae</taxon>
        <taxon>Streptophyta</taxon>
        <taxon>Embryophyta</taxon>
        <taxon>Tracheophyta</taxon>
        <taxon>Spermatophyta</taxon>
        <taxon>Magnoliopsida</taxon>
        <taxon>eudicotyledons</taxon>
        <taxon>Gunneridae</taxon>
        <taxon>Pentapetalae</taxon>
        <taxon>rosids</taxon>
        <taxon>fabids</taxon>
        <taxon>Malpighiales</taxon>
        <taxon>Salicaceae</taxon>
        <taxon>Saliceae</taxon>
        <taxon>Salix</taxon>
    </lineage>
</organism>
<protein>
    <submittedName>
        <fullName evidence="1">Uncharacterized protein</fullName>
    </submittedName>
</protein>